<protein>
    <recommendedName>
        <fullName evidence="4">Transmembrane protein</fullName>
    </recommendedName>
</protein>
<keyword evidence="2" id="KW-1133">Transmembrane helix</keyword>
<proteinExistence type="predicted"/>
<sequence length="121" mass="14449">MVQTDTQLFLAVIIFLVLGSFIFFWLLDQQCDRCRDKRLVKRYQQFKDRQEGQGGQGSQEGFEKDPFPLPEHHTGPTRMDRIYDSQDYYHSHPFIYPTPYSFETSTFAIKRELNKRGIIYE</sequence>
<gene>
    <name evidence="3" type="ORF">LCMAC101_02370</name>
</gene>
<feature type="region of interest" description="Disordered" evidence="1">
    <location>
        <begin position="47"/>
        <end position="77"/>
    </location>
</feature>
<evidence type="ECO:0000313" key="3">
    <source>
        <dbReference type="EMBL" id="QBK85642.1"/>
    </source>
</evidence>
<name>A0A481YR06_9VIRU</name>
<keyword evidence="2" id="KW-0472">Membrane</keyword>
<keyword evidence="2" id="KW-0812">Transmembrane</keyword>
<evidence type="ECO:0000256" key="1">
    <source>
        <dbReference type="SAM" id="MobiDB-lite"/>
    </source>
</evidence>
<reference evidence="3" key="1">
    <citation type="journal article" date="2019" name="MBio">
        <title>Virus Genomes from Deep Sea Sediments Expand the Ocean Megavirome and Support Independent Origins of Viral Gigantism.</title>
        <authorList>
            <person name="Backstrom D."/>
            <person name="Yutin N."/>
            <person name="Jorgensen S.L."/>
            <person name="Dharamshi J."/>
            <person name="Homa F."/>
            <person name="Zaremba-Niedwiedzka K."/>
            <person name="Spang A."/>
            <person name="Wolf Y.I."/>
            <person name="Koonin E.V."/>
            <person name="Ettema T.J."/>
        </authorList>
    </citation>
    <scope>NUCLEOTIDE SEQUENCE</scope>
</reference>
<evidence type="ECO:0000256" key="2">
    <source>
        <dbReference type="SAM" id="Phobius"/>
    </source>
</evidence>
<evidence type="ECO:0008006" key="4">
    <source>
        <dbReference type="Google" id="ProtNLM"/>
    </source>
</evidence>
<feature type="compositionally biased region" description="Basic and acidic residues" evidence="1">
    <location>
        <begin position="61"/>
        <end position="77"/>
    </location>
</feature>
<feature type="transmembrane region" description="Helical" evidence="2">
    <location>
        <begin position="6"/>
        <end position="27"/>
    </location>
</feature>
<dbReference type="EMBL" id="MK500327">
    <property type="protein sequence ID" value="QBK85642.1"/>
    <property type="molecule type" value="Genomic_DNA"/>
</dbReference>
<organism evidence="3">
    <name type="scientific">Marseillevirus LCMAC101</name>
    <dbReference type="NCBI Taxonomy" id="2506602"/>
    <lineage>
        <taxon>Viruses</taxon>
        <taxon>Varidnaviria</taxon>
        <taxon>Bamfordvirae</taxon>
        <taxon>Nucleocytoviricota</taxon>
        <taxon>Megaviricetes</taxon>
        <taxon>Pimascovirales</taxon>
        <taxon>Pimascovirales incertae sedis</taxon>
        <taxon>Marseilleviridae</taxon>
    </lineage>
</organism>
<accession>A0A481YR06</accession>